<sequence length="978" mass="111405">MSDTTQLNEGVDLCIVTDATVSMGAFLTAVKGMIPQMIGIMKLTKVFKNFGIFWYRDYSDTPIYGWSGWINAESEFPTKFLYELKPPAGGDIPEASKTAFVQLLNHVTRRTYVLHFTDAPPHHDHVGSKNVAKEREVLKENFDWVKICHELKQANVSVYSITNVSRFKTASFYIMLAEITKGNVLYVKNISPRIITQVSINLFLALMGCESQFESKDVVMLEFPNQFDLTKVIDENLNSGGYLPSAVTDAHQLKEGMKEKLVQLNPQNDIATNLKTFIKRISVDENYRNLVYEVFEALFTPQTILALTYNSIFGAFWREICKHRDDPRRDTLLTKMDNTITGMDTEERDILKEWIADSYNRLEEINDTISMIQPQFPAFVIDTDEKYTPKEMLEIARSCMPSVLAKISSLMNNLRIMDAPSGDKETTDITYLPVAISNKNLFSYLPHLMAEGTVFSLRPSAIMAIIAVFTGNVLLKERALEFLNSIKGKWIDFENVPENYTFEFVKLVLKVPEVLTDDEVNTMRRLQKIAGFMINGKSNLLLKEPFSPEGIAHPDNKSQCKKCGEWRSFTLMLENGVCGLCSCEDSPDYGINNKERLDNNTSYLYECRRCKSLYAVVNVNGLKCEPKCYYCRQNSSAKNEKLFDFYFKKAPGYTIECTNCKNNYISPIKLPDSTQFKCPSCVSDPTKAFKEIQVSVQNFMEENREAVLDIAGLDIPSTIDIFCGQSLYKNRNLPSRTPSESLRKLVYHGKPVLNPEAIKDQLLRWIFSGGAELGTCMLCFEEKGKHNIRPVCGRKNCQTFACNNCLTSWYGGQKPGHIIHIPRLTCPFCKCCPNIKIAKAFNKHLCELLKITTPFDPTMYYAWCMKCYKPAEFAQKSCLGAVPELDGKWACEKCSGSSKLLNQEKEIAKQCPNEKCQQYIVKSSGCNHITCICGTHWCYECVKPFNQGLIYDHMYKEHGGHGFGGYEEYDYLDEYEYN</sequence>
<dbReference type="InterPro" id="IPR044066">
    <property type="entry name" value="TRIAD_supradom"/>
</dbReference>
<keyword evidence="5" id="KW-0732">Signal</keyword>
<accession>A0A914EJP7</accession>
<feature type="domain" description="RING-type" evidence="10">
    <location>
        <begin position="772"/>
        <end position="965"/>
    </location>
</feature>
<proteinExistence type="predicted"/>
<dbReference type="Gene3D" id="1.20.120.1750">
    <property type="match status" value="1"/>
</dbReference>
<evidence type="ECO:0000256" key="5">
    <source>
        <dbReference type="ARBA" id="ARBA00022729"/>
    </source>
</evidence>
<evidence type="ECO:0000256" key="8">
    <source>
        <dbReference type="ARBA" id="ARBA00022786"/>
    </source>
</evidence>
<dbReference type="SUPFAM" id="SSF53300">
    <property type="entry name" value="vWA-like"/>
    <property type="match status" value="1"/>
</dbReference>
<keyword evidence="6" id="KW-0677">Repeat</keyword>
<evidence type="ECO:0000256" key="7">
    <source>
        <dbReference type="ARBA" id="ARBA00022771"/>
    </source>
</evidence>
<dbReference type="GO" id="GO:0005737">
    <property type="term" value="C:cytoplasm"/>
    <property type="evidence" value="ECO:0007669"/>
    <property type="project" value="TreeGrafter"/>
</dbReference>
<organism evidence="11 12">
    <name type="scientific">Acrobeloides nanus</name>
    <dbReference type="NCBI Taxonomy" id="290746"/>
    <lineage>
        <taxon>Eukaryota</taxon>
        <taxon>Metazoa</taxon>
        <taxon>Ecdysozoa</taxon>
        <taxon>Nematoda</taxon>
        <taxon>Chromadorea</taxon>
        <taxon>Rhabditida</taxon>
        <taxon>Tylenchina</taxon>
        <taxon>Cephalobomorpha</taxon>
        <taxon>Cephaloboidea</taxon>
        <taxon>Cephalobidae</taxon>
        <taxon>Acrobeloides</taxon>
    </lineage>
</organism>
<evidence type="ECO:0000256" key="6">
    <source>
        <dbReference type="ARBA" id="ARBA00022737"/>
    </source>
</evidence>
<keyword evidence="8" id="KW-0833">Ubl conjugation pathway</keyword>
<reference evidence="12" key="1">
    <citation type="submission" date="2022-11" db="UniProtKB">
        <authorList>
            <consortium name="WormBaseParasite"/>
        </authorList>
    </citation>
    <scope>IDENTIFICATION</scope>
</reference>
<dbReference type="InterPro" id="IPR036465">
    <property type="entry name" value="vWFA_dom_sf"/>
</dbReference>
<dbReference type="GO" id="GO:0008270">
    <property type="term" value="F:zinc ion binding"/>
    <property type="evidence" value="ECO:0007669"/>
    <property type="project" value="UniProtKB-KW"/>
</dbReference>
<dbReference type="SUPFAM" id="SSF57850">
    <property type="entry name" value="RING/U-box"/>
    <property type="match status" value="1"/>
</dbReference>
<evidence type="ECO:0000313" key="11">
    <source>
        <dbReference type="Proteomes" id="UP000887540"/>
    </source>
</evidence>
<dbReference type="Gene3D" id="3.40.50.410">
    <property type="entry name" value="von Willebrand factor, type A domain"/>
    <property type="match status" value="1"/>
</dbReference>
<dbReference type="Pfam" id="PF25106">
    <property type="entry name" value="VWA_4"/>
    <property type="match status" value="1"/>
</dbReference>
<evidence type="ECO:0000256" key="3">
    <source>
        <dbReference type="ARBA" id="ARBA00022679"/>
    </source>
</evidence>
<dbReference type="WBParaSite" id="ACRNAN_scaffold8395.g27830.t1">
    <property type="protein sequence ID" value="ACRNAN_scaffold8395.g27830.t1"/>
    <property type="gene ID" value="ACRNAN_scaffold8395.g27830"/>
</dbReference>
<evidence type="ECO:0000313" key="12">
    <source>
        <dbReference type="WBParaSite" id="ACRNAN_scaffold8395.g27830.t1"/>
    </source>
</evidence>
<keyword evidence="2" id="KW-0964">Secreted</keyword>
<evidence type="ECO:0000256" key="2">
    <source>
        <dbReference type="ARBA" id="ARBA00022525"/>
    </source>
</evidence>
<evidence type="ECO:0000256" key="9">
    <source>
        <dbReference type="ARBA" id="ARBA00022833"/>
    </source>
</evidence>
<dbReference type="PANTHER" id="PTHR47763:SF1">
    <property type="entry name" value="DUF659 DOMAIN-CONTAINING PROTEIN"/>
    <property type="match status" value="1"/>
</dbReference>
<dbReference type="Pfam" id="PF26200">
    <property type="entry name" value="Rcat_RNF216"/>
    <property type="match status" value="1"/>
</dbReference>
<dbReference type="InterPro" id="IPR052969">
    <property type="entry name" value="Thr-specific_kinase-like"/>
</dbReference>
<keyword evidence="11" id="KW-1185">Reference proteome</keyword>
<keyword evidence="9" id="KW-0862">Zinc</keyword>
<keyword evidence="4" id="KW-0479">Metal-binding</keyword>
<keyword evidence="7" id="KW-0863">Zinc-finger</keyword>
<dbReference type="PROSITE" id="PS51873">
    <property type="entry name" value="TRIAD"/>
    <property type="match status" value="1"/>
</dbReference>
<dbReference type="Proteomes" id="UP000887540">
    <property type="component" value="Unplaced"/>
</dbReference>
<name>A0A914EJP7_9BILA</name>
<dbReference type="PANTHER" id="PTHR47763">
    <property type="entry name" value="ALPHA-PROTEIN KINASE VWKA"/>
    <property type="match status" value="1"/>
</dbReference>
<keyword evidence="3" id="KW-0808">Transferase</keyword>
<dbReference type="InterPro" id="IPR056861">
    <property type="entry name" value="HMCN1-like_VWA"/>
</dbReference>
<evidence type="ECO:0000256" key="1">
    <source>
        <dbReference type="ARBA" id="ARBA00004613"/>
    </source>
</evidence>
<protein>
    <submittedName>
        <fullName evidence="12">RING-type domain-containing protein</fullName>
    </submittedName>
</protein>
<comment type="subcellular location">
    <subcellularLocation>
        <location evidence="1">Secreted</location>
    </subcellularLocation>
</comment>
<dbReference type="AlphaFoldDB" id="A0A914EJP7"/>
<evidence type="ECO:0000259" key="10">
    <source>
        <dbReference type="PROSITE" id="PS51873"/>
    </source>
</evidence>
<dbReference type="GO" id="GO:0004674">
    <property type="term" value="F:protein serine/threonine kinase activity"/>
    <property type="evidence" value="ECO:0007669"/>
    <property type="project" value="TreeGrafter"/>
</dbReference>
<evidence type="ECO:0000256" key="4">
    <source>
        <dbReference type="ARBA" id="ARBA00022723"/>
    </source>
</evidence>